<organism evidence="1">
    <name type="scientific">marine sediment metagenome</name>
    <dbReference type="NCBI Taxonomy" id="412755"/>
    <lineage>
        <taxon>unclassified sequences</taxon>
        <taxon>metagenomes</taxon>
        <taxon>ecological metagenomes</taxon>
    </lineage>
</organism>
<evidence type="ECO:0000313" key="1">
    <source>
        <dbReference type="EMBL" id="GAI80462.1"/>
    </source>
</evidence>
<sequence length="53" mass="6299">MVLQDKTWSHPKNNLPNRWFGNPESGNLYGYTDFLNHKLYNKNKLTVIEDLYA</sequence>
<reference evidence="1" key="1">
    <citation type="journal article" date="2014" name="Front. Microbiol.">
        <title>High frequency of phylogenetically diverse reductive dehalogenase-homologous genes in deep subseafloor sedimentary metagenomes.</title>
        <authorList>
            <person name="Kawai M."/>
            <person name="Futagami T."/>
            <person name="Toyoda A."/>
            <person name="Takaki Y."/>
            <person name="Nishi S."/>
            <person name="Hori S."/>
            <person name="Arai W."/>
            <person name="Tsubouchi T."/>
            <person name="Morono Y."/>
            <person name="Uchiyama I."/>
            <person name="Ito T."/>
            <person name="Fujiyama A."/>
            <person name="Inagaki F."/>
            <person name="Takami H."/>
        </authorList>
    </citation>
    <scope>NUCLEOTIDE SEQUENCE</scope>
    <source>
        <strain evidence="1">Expedition CK06-06</strain>
    </source>
</reference>
<dbReference type="AlphaFoldDB" id="X1RIC8"/>
<proteinExistence type="predicted"/>
<gene>
    <name evidence="1" type="ORF">S12H4_21071</name>
</gene>
<protein>
    <submittedName>
        <fullName evidence="1">Uncharacterized protein</fullName>
    </submittedName>
</protein>
<dbReference type="EMBL" id="BARW01010786">
    <property type="protein sequence ID" value="GAI80462.1"/>
    <property type="molecule type" value="Genomic_DNA"/>
</dbReference>
<name>X1RIC8_9ZZZZ</name>
<accession>X1RIC8</accession>
<comment type="caution">
    <text evidence="1">The sequence shown here is derived from an EMBL/GenBank/DDBJ whole genome shotgun (WGS) entry which is preliminary data.</text>
</comment>